<dbReference type="STRING" id="47312.SAMN04489765_3707"/>
<protein>
    <submittedName>
        <fullName evidence="1">Uncharacterized protein</fullName>
    </submittedName>
</protein>
<dbReference type="EMBL" id="FNLF01000002">
    <property type="protein sequence ID" value="SDR18806.1"/>
    <property type="molecule type" value="Genomic_DNA"/>
</dbReference>
<evidence type="ECO:0000313" key="2">
    <source>
        <dbReference type="Proteomes" id="UP000183053"/>
    </source>
</evidence>
<dbReference type="OrthoDB" id="4773472at2"/>
<dbReference type="RefSeq" id="WP_068568105.1">
    <property type="nucleotide sequence ID" value="NZ_FNLF01000002.1"/>
</dbReference>
<sequence length="126" mass="13907">MSAGFPLVTVFLRPADEPRVLAAIGDRLGADADAFAFTPSPDDPSLRLQWVLEHPQSPPADRRCAVLWARFDEADLERVAEAAIDVLSPHARTENAAILAGREVRAVPDEFPWYAHVPLWDRVDAP</sequence>
<keyword evidence="2" id="KW-1185">Reference proteome</keyword>
<dbReference type="AlphaFoldDB" id="A0A1H1H154"/>
<evidence type="ECO:0000313" key="1">
    <source>
        <dbReference type="EMBL" id="SDR18806.1"/>
    </source>
</evidence>
<reference evidence="2" key="1">
    <citation type="submission" date="2016-10" db="EMBL/GenBank/DDBJ databases">
        <authorList>
            <person name="Varghese N."/>
            <person name="Submissions S."/>
        </authorList>
    </citation>
    <scope>NUCLEOTIDE SEQUENCE [LARGE SCALE GENOMIC DNA]</scope>
    <source>
        <strain evidence="2">DSM 44142</strain>
    </source>
</reference>
<gene>
    <name evidence="1" type="ORF">SAMN04489765_3707</name>
</gene>
<organism evidence="1 2">
    <name type="scientific">Tsukamurella pulmonis</name>
    <dbReference type="NCBI Taxonomy" id="47312"/>
    <lineage>
        <taxon>Bacteria</taxon>
        <taxon>Bacillati</taxon>
        <taxon>Actinomycetota</taxon>
        <taxon>Actinomycetes</taxon>
        <taxon>Mycobacteriales</taxon>
        <taxon>Tsukamurellaceae</taxon>
        <taxon>Tsukamurella</taxon>
    </lineage>
</organism>
<name>A0A1H1H154_9ACTN</name>
<accession>A0A1H1H154</accession>
<proteinExistence type="predicted"/>
<dbReference type="Proteomes" id="UP000183053">
    <property type="component" value="Unassembled WGS sequence"/>
</dbReference>